<protein>
    <submittedName>
        <fullName evidence="2">Unannotated protein</fullName>
    </submittedName>
</protein>
<gene>
    <name evidence="2" type="ORF">UFOPK4171_00563</name>
</gene>
<proteinExistence type="predicted"/>
<dbReference type="EMBL" id="CAESAM010000037">
    <property type="protein sequence ID" value="CAB4338585.1"/>
    <property type="molecule type" value="Genomic_DNA"/>
</dbReference>
<feature type="transmembrane region" description="Helical" evidence="1">
    <location>
        <begin position="356"/>
        <end position="373"/>
    </location>
</feature>
<feature type="transmembrane region" description="Helical" evidence="1">
    <location>
        <begin position="79"/>
        <end position="101"/>
    </location>
</feature>
<dbReference type="InterPro" id="IPR036890">
    <property type="entry name" value="HATPase_C_sf"/>
</dbReference>
<feature type="transmembrane region" description="Helical" evidence="1">
    <location>
        <begin position="121"/>
        <end position="140"/>
    </location>
</feature>
<feature type="transmembrane region" description="Helical" evidence="1">
    <location>
        <begin position="269"/>
        <end position="287"/>
    </location>
</feature>
<dbReference type="SUPFAM" id="SSF55874">
    <property type="entry name" value="ATPase domain of HSP90 chaperone/DNA topoisomerase II/histidine kinase"/>
    <property type="match status" value="1"/>
</dbReference>
<accession>A0A6J5Z7G4</accession>
<feature type="transmembrane region" description="Helical" evidence="1">
    <location>
        <begin position="322"/>
        <end position="344"/>
    </location>
</feature>
<feature type="transmembrane region" description="Helical" evidence="1">
    <location>
        <begin position="12"/>
        <end position="33"/>
    </location>
</feature>
<keyword evidence="1" id="KW-0472">Membrane</keyword>
<sequence>MRTIFPPLKSKPVFVLDFSLTYVGVIFLSLSIAATEMFKIYPESKLEIIQIRVLHTIFIFALVFLTQLILRARKVINSGYLGLAVIGLWLAIPSLLIRVLLMEEFNLLADSQVATYFHEQFLISLGHAFFWIPVVIILGGQRNKIIEAFKEYEKRLVISARKTIRNSSEFHNLKQEVDQTFRDELIMHASQLLNSLTFSDDKKLSLKERNEIMQRYLKGNTLRDFSQRLNQKSEAIANNSKFDQDLRSLDLIRKQFNILYNFTARKAPLSAWVYTLLTFALLLPNYVNFFSPLEVLITLPGLFVIQIIAMQIRKILYLGGKYAILQTNLLTLLIGFLPFVEMLLFEIFIPELTEEFPLVIIAFFYPLGFYVYMRFIQIIQPEAINAIRGDQIYASPALKSSVLKVVNDEFKQSMSHQWATYIHGKILTRLAATSLKLEQAVGNDDLQSFELGLTNLKNILENPTREFEHNSMNLKEEISSRLDPWEGLIQIEITLDPALEKISNDRVKDVGEVIEEIISNSVRHGGSQNIKINITSNSHPDIQIQIEDDAVNPLPSAPARIGLGTKILNLVSDGRWTISHIEGKTTVMLTMSLSESQ</sequence>
<reference evidence="2" key="1">
    <citation type="submission" date="2020-05" db="EMBL/GenBank/DDBJ databases">
        <authorList>
            <person name="Chiriac C."/>
            <person name="Salcher M."/>
            <person name="Ghai R."/>
            <person name="Kavagutti S V."/>
        </authorList>
    </citation>
    <scope>NUCLEOTIDE SEQUENCE</scope>
</reference>
<organism evidence="2">
    <name type="scientific">freshwater metagenome</name>
    <dbReference type="NCBI Taxonomy" id="449393"/>
    <lineage>
        <taxon>unclassified sequences</taxon>
        <taxon>metagenomes</taxon>
        <taxon>ecological metagenomes</taxon>
    </lineage>
</organism>
<feature type="transmembrane region" description="Helical" evidence="1">
    <location>
        <begin position="293"/>
        <end position="310"/>
    </location>
</feature>
<dbReference type="Gene3D" id="3.30.565.10">
    <property type="entry name" value="Histidine kinase-like ATPase, C-terminal domain"/>
    <property type="match status" value="1"/>
</dbReference>
<feature type="transmembrane region" description="Helical" evidence="1">
    <location>
        <begin position="53"/>
        <end position="72"/>
    </location>
</feature>
<dbReference type="AlphaFoldDB" id="A0A6J5Z7G4"/>
<name>A0A6J5Z7G4_9ZZZZ</name>
<keyword evidence="1" id="KW-1133">Transmembrane helix</keyword>
<evidence type="ECO:0000313" key="2">
    <source>
        <dbReference type="EMBL" id="CAB4338585.1"/>
    </source>
</evidence>
<keyword evidence="1" id="KW-0812">Transmembrane</keyword>
<evidence type="ECO:0000256" key="1">
    <source>
        <dbReference type="SAM" id="Phobius"/>
    </source>
</evidence>